<protein>
    <recommendedName>
        <fullName evidence="8">TctD transcriptional regulator</fullName>
    </recommendedName>
</protein>
<dbReference type="PANTHER" id="PTHR48111">
    <property type="entry name" value="REGULATOR OF RPOS"/>
    <property type="match status" value="1"/>
</dbReference>
<proteinExistence type="predicted"/>
<dbReference type="SUPFAM" id="SSF52172">
    <property type="entry name" value="CheY-like"/>
    <property type="match status" value="1"/>
</dbReference>
<dbReference type="PRINTS" id="PR00038">
    <property type="entry name" value="HTHLUXR"/>
</dbReference>
<dbReference type="SMART" id="SM00421">
    <property type="entry name" value="HTH_LUXR"/>
    <property type="match status" value="1"/>
</dbReference>
<accession>A0A1C9CI04</accession>
<reference evidence="7" key="1">
    <citation type="journal article" date="2016" name="BMC Biol.">
        <title>Parallel evolution of highly conserved plastid genome architecture in red seaweeds and seed plants.</title>
        <authorList>
            <person name="Lee J."/>
            <person name="Cho C.H."/>
            <person name="Park S.I."/>
            <person name="Choi J.W."/>
            <person name="Song H.S."/>
            <person name="West J.A."/>
            <person name="Bhattacharya D."/>
            <person name="Yoon H.S."/>
        </authorList>
    </citation>
    <scope>NUCLEOTIDE SEQUENCE</scope>
</reference>
<geneLocation type="plastid" evidence="7"/>
<dbReference type="InterPro" id="IPR011006">
    <property type="entry name" value="CheY-like_superfamily"/>
</dbReference>
<dbReference type="GO" id="GO:0032993">
    <property type="term" value="C:protein-DNA complex"/>
    <property type="evidence" value="ECO:0007669"/>
    <property type="project" value="TreeGrafter"/>
</dbReference>
<keyword evidence="7" id="KW-0934">Plastid</keyword>
<evidence type="ECO:0008006" key="8">
    <source>
        <dbReference type="Google" id="ProtNLM"/>
    </source>
</evidence>
<feature type="domain" description="HTH luxR-type" evidence="5">
    <location>
        <begin position="148"/>
        <end position="213"/>
    </location>
</feature>
<dbReference type="GO" id="GO:0006355">
    <property type="term" value="P:regulation of DNA-templated transcription"/>
    <property type="evidence" value="ECO:0007669"/>
    <property type="project" value="InterPro"/>
</dbReference>
<dbReference type="Pfam" id="PF00196">
    <property type="entry name" value="GerE"/>
    <property type="match status" value="1"/>
</dbReference>
<organism evidence="7">
    <name type="scientific">Plocamium cartilagineum</name>
    <name type="common">Red comb weed</name>
    <name type="synonym">Gelidium cartilagineum</name>
    <dbReference type="NCBI Taxonomy" id="31452"/>
    <lineage>
        <taxon>Eukaryota</taxon>
        <taxon>Rhodophyta</taxon>
        <taxon>Florideophyceae</taxon>
        <taxon>Rhodymeniophycidae</taxon>
        <taxon>Plocamiales</taxon>
        <taxon>Plocamiaceae</taxon>
        <taxon>Plocamium</taxon>
    </lineage>
</organism>
<dbReference type="PROSITE" id="PS50110">
    <property type="entry name" value="RESPONSE_REGULATORY"/>
    <property type="match status" value="1"/>
</dbReference>
<evidence type="ECO:0000256" key="2">
    <source>
        <dbReference type="ARBA" id="ARBA00023125"/>
    </source>
</evidence>
<keyword evidence="1" id="KW-0805">Transcription regulation</keyword>
<dbReference type="InterPro" id="IPR016032">
    <property type="entry name" value="Sig_transdc_resp-reg_C-effctor"/>
</dbReference>
<evidence type="ECO:0000256" key="4">
    <source>
        <dbReference type="PROSITE-ProRule" id="PRU00169"/>
    </source>
</evidence>
<dbReference type="CDD" id="cd06170">
    <property type="entry name" value="LuxR_C_like"/>
    <property type="match status" value="1"/>
</dbReference>
<dbReference type="AlphaFoldDB" id="A0A1C9CI04"/>
<evidence type="ECO:0000256" key="3">
    <source>
        <dbReference type="ARBA" id="ARBA00023163"/>
    </source>
</evidence>
<dbReference type="PROSITE" id="PS50043">
    <property type="entry name" value="HTH_LUXR_2"/>
    <property type="match status" value="1"/>
</dbReference>
<dbReference type="InterPro" id="IPR001789">
    <property type="entry name" value="Sig_transdc_resp-reg_receiver"/>
</dbReference>
<dbReference type="PROSITE" id="PS00622">
    <property type="entry name" value="HTH_LUXR_1"/>
    <property type="match status" value="1"/>
</dbReference>
<keyword evidence="4" id="KW-0597">Phosphoprotein</keyword>
<dbReference type="InterPro" id="IPR039420">
    <property type="entry name" value="WalR-like"/>
</dbReference>
<evidence type="ECO:0000259" key="6">
    <source>
        <dbReference type="PROSITE" id="PS50110"/>
    </source>
</evidence>
<dbReference type="Gene3D" id="1.10.10.10">
    <property type="entry name" value="Winged helix-like DNA-binding domain superfamily/Winged helix DNA-binding domain"/>
    <property type="match status" value="1"/>
</dbReference>
<dbReference type="SUPFAM" id="SSF46894">
    <property type="entry name" value="C-terminal effector domain of the bipartite response regulators"/>
    <property type="match status" value="1"/>
</dbReference>
<dbReference type="SMART" id="SM00448">
    <property type="entry name" value="REC"/>
    <property type="match status" value="1"/>
</dbReference>
<feature type="modified residue" description="4-aspartylphosphate" evidence="4">
    <location>
        <position position="53"/>
    </location>
</feature>
<dbReference type="EMBL" id="KX284727">
    <property type="protein sequence ID" value="AOM67982.1"/>
    <property type="molecule type" value="Genomic_DNA"/>
</dbReference>
<dbReference type="GeneID" id="29074516"/>
<dbReference type="Pfam" id="PF00072">
    <property type="entry name" value="Response_reg"/>
    <property type="match status" value="1"/>
</dbReference>
<dbReference type="PANTHER" id="PTHR48111:SF67">
    <property type="entry name" value="TRANSCRIPTIONAL REGULATORY PROTEIN TCTD"/>
    <property type="match status" value="1"/>
</dbReference>
<dbReference type="InterPro" id="IPR036388">
    <property type="entry name" value="WH-like_DNA-bd_sf"/>
</dbReference>
<feature type="domain" description="Response regulatory" evidence="6">
    <location>
        <begin position="4"/>
        <end position="120"/>
    </location>
</feature>
<name>A0A1C9CI04_PLOCA</name>
<dbReference type="GO" id="GO:0000156">
    <property type="term" value="F:phosphorelay response regulator activity"/>
    <property type="evidence" value="ECO:0007669"/>
    <property type="project" value="TreeGrafter"/>
</dbReference>
<evidence type="ECO:0000259" key="5">
    <source>
        <dbReference type="PROSITE" id="PS50043"/>
    </source>
</evidence>
<dbReference type="GO" id="GO:0005829">
    <property type="term" value="C:cytosol"/>
    <property type="evidence" value="ECO:0007669"/>
    <property type="project" value="TreeGrafter"/>
</dbReference>
<gene>
    <name evidence="7" type="primary">ycf29</name>
    <name evidence="7" type="ORF">Plocam_146</name>
</gene>
<dbReference type="GO" id="GO:0000976">
    <property type="term" value="F:transcription cis-regulatory region binding"/>
    <property type="evidence" value="ECO:0007669"/>
    <property type="project" value="TreeGrafter"/>
</dbReference>
<dbReference type="InterPro" id="IPR000792">
    <property type="entry name" value="Tscrpt_reg_LuxR_C"/>
</dbReference>
<evidence type="ECO:0000313" key="7">
    <source>
        <dbReference type="EMBL" id="AOM67982.1"/>
    </source>
</evidence>
<sequence>MLYKLLLVDDDLFLRDSISSYLINEGFEVDTADSVKSALIKLETYQPDIIIADIMMSCLDGYDLIKILRKDNKFLAIPIIFLTAKGMTNDRIIGYNLGCSAYLTKPFNPRELVSIINSIIKNINFLNSSKSNSINYISNHERLSQKISSSTLDNLTYREYTILRLVVKGFMNKEIALHLNLSIRNIEKYVSRLLNKTNTRNRTELTKFALSQNIDFTKGE</sequence>
<dbReference type="RefSeq" id="YP_009298044.1">
    <property type="nucleotide sequence ID" value="NC_031179.1"/>
</dbReference>
<keyword evidence="2" id="KW-0238">DNA-binding</keyword>
<evidence type="ECO:0000256" key="1">
    <source>
        <dbReference type="ARBA" id="ARBA00023015"/>
    </source>
</evidence>
<keyword evidence="3" id="KW-0804">Transcription</keyword>
<dbReference type="Gene3D" id="3.40.50.2300">
    <property type="match status" value="1"/>
</dbReference>